<dbReference type="Proteomes" id="UP000248924">
    <property type="component" value="Unassembled WGS sequence"/>
</dbReference>
<evidence type="ECO:0000313" key="3">
    <source>
        <dbReference type="Proteomes" id="UP000248924"/>
    </source>
</evidence>
<dbReference type="AlphaFoldDB" id="A0A2W2EGK9"/>
<comment type="caution">
    <text evidence="2">The sequence shown here is derived from an EMBL/GenBank/DDBJ whole genome shotgun (WGS) entry which is preliminary data.</text>
</comment>
<protein>
    <submittedName>
        <fullName evidence="2">Uncharacterized protein</fullName>
    </submittedName>
</protein>
<keyword evidence="3" id="KW-1185">Reference proteome</keyword>
<reference evidence="2 3" key="1">
    <citation type="submission" date="2018-01" db="EMBL/GenBank/DDBJ databases">
        <title>Draft genome sequence of Jishengella sp. NA12.</title>
        <authorList>
            <person name="Sahin N."/>
            <person name="Ay H."/>
            <person name="Saygin H."/>
        </authorList>
    </citation>
    <scope>NUCLEOTIDE SEQUENCE [LARGE SCALE GENOMIC DNA]</scope>
    <source>
        <strain evidence="2 3">NA12</strain>
    </source>
</reference>
<proteinExistence type="predicted"/>
<dbReference type="EMBL" id="POTY01000199">
    <property type="protein sequence ID" value="PZG12730.1"/>
    <property type="molecule type" value="Genomic_DNA"/>
</dbReference>
<accession>A0A2W2EGK9</accession>
<organism evidence="2 3">
    <name type="scientific">Micromonospora craterilacus</name>
    <dbReference type="NCBI Taxonomy" id="1655439"/>
    <lineage>
        <taxon>Bacteria</taxon>
        <taxon>Bacillati</taxon>
        <taxon>Actinomycetota</taxon>
        <taxon>Actinomycetes</taxon>
        <taxon>Micromonosporales</taxon>
        <taxon>Micromonosporaceae</taxon>
        <taxon>Micromonospora</taxon>
    </lineage>
</organism>
<evidence type="ECO:0000256" key="1">
    <source>
        <dbReference type="SAM" id="MobiDB-lite"/>
    </source>
</evidence>
<gene>
    <name evidence="2" type="ORF">C1I95_25200</name>
</gene>
<evidence type="ECO:0000313" key="2">
    <source>
        <dbReference type="EMBL" id="PZG12730.1"/>
    </source>
</evidence>
<name>A0A2W2EGK9_9ACTN</name>
<feature type="region of interest" description="Disordered" evidence="1">
    <location>
        <begin position="147"/>
        <end position="183"/>
    </location>
</feature>
<sequence length="183" mass="20386">MQTHLSFQLQGVALDTGPLLQLCRSIGVHDGIYFRSLADRSRRVVELPAWMNAAVEPLALVVTPGTDIAAGMDFVTGIVIPNPLRQQQQWRQSKEWATARLQQLESAEYLVCDLGEHHRHDNNTYTYQLTKIEVATTSSGAVFVPGARGDYEQDMSEDRARQNDQEPAAAEPRFFRSSTGRGA</sequence>